<comment type="similarity">
    <text evidence="5">Belongs to the UbiC family.</text>
</comment>
<gene>
    <name evidence="5 6" type="primary">ubiC</name>
    <name evidence="6" type="ORF">BLL52_2424</name>
</gene>
<comment type="catalytic activity">
    <reaction evidence="5">
        <text>chorismate = 4-hydroxybenzoate + pyruvate</text>
        <dbReference type="Rhea" id="RHEA:16505"/>
        <dbReference type="ChEBI" id="CHEBI:15361"/>
        <dbReference type="ChEBI" id="CHEBI:17879"/>
        <dbReference type="ChEBI" id="CHEBI:29748"/>
        <dbReference type="EC" id="4.1.3.40"/>
    </reaction>
</comment>
<dbReference type="AlphaFoldDB" id="A0A1Q8YDV9"/>
<keyword evidence="7" id="KW-1185">Reference proteome</keyword>
<dbReference type="STRING" id="81479.RA876_06285"/>
<evidence type="ECO:0000256" key="5">
    <source>
        <dbReference type="HAMAP-Rule" id="MF_01632"/>
    </source>
</evidence>
<name>A0A1Q8YDV9_9BURK</name>
<comment type="function">
    <text evidence="5">Removes the pyruvyl group from chorismate, with concomitant aromatization of the ring, to provide 4-hydroxybenzoate (4HB) for the ubiquinone pathway.</text>
</comment>
<organism evidence="6 7">
    <name type="scientific">Rhodoferax antarcticus ANT.BR</name>
    <dbReference type="NCBI Taxonomy" id="1111071"/>
    <lineage>
        <taxon>Bacteria</taxon>
        <taxon>Pseudomonadati</taxon>
        <taxon>Pseudomonadota</taxon>
        <taxon>Betaproteobacteria</taxon>
        <taxon>Burkholderiales</taxon>
        <taxon>Comamonadaceae</taxon>
        <taxon>Rhodoferax</taxon>
    </lineage>
</organism>
<accession>A0A1Q8YDV9</accession>
<comment type="subcellular location">
    <subcellularLocation>
        <location evidence="5">Cytoplasm</location>
    </subcellularLocation>
</comment>
<dbReference type="Proteomes" id="UP000185911">
    <property type="component" value="Unassembled WGS sequence"/>
</dbReference>
<keyword evidence="4 5" id="KW-0670">Pyruvate</keyword>
<evidence type="ECO:0000256" key="1">
    <source>
        <dbReference type="ARBA" id="ARBA00022490"/>
    </source>
</evidence>
<dbReference type="GO" id="GO:0008813">
    <property type="term" value="F:chorismate lyase activity"/>
    <property type="evidence" value="ECO:0007669"/>
    <property type="project" value="UniProtKB-UniRule"/>
</dbReference>
<keyword evidence="3 5" id="KW-0456">Lyase</keyword>
<reference evidence="6 7" key="1">
    <citation type="submission" date="2017-01" db="EMBL/GenBank/DDBJ databases">
        <title>Genome sequence of Rhodoferax antarcticus ANT.BR, a psychrophilic purple nonsulfur bacterium from an Antarctic microbial mat.</title>
        <authorList>
            <person name="Baker J."/>
            <person name="Riester C."/>
            <person name="Skinner B."/>
            <person name="Newell A."/>
            <person name="Swingley W."/>
            <person name="Madigan M."/>
            <person name="Jung D."/>
            <person name="Asao M."/>
            <person name="Chen M."/>
            <person name="Loughlin P."/>
            <person name="Pan H."/>
            <person name="Lin S."/>
            <person name="Li N."/>
            <person name="Shaw J."/>
            <person name="Prado M."/>
            <person name="Sherman C."/>
            <person name="Li X."/>
            <person name="Tang J."/>
            <person name="Blankenship R."/>
            <person name="Zhao T."/>
            <person name="Touchman J."/>
            <person name="Sattley M."/>
        </authorList>
    </citation>
    <scope>NUCLEOTIDE SEQUENCE [LARGE SCALE GENOMIC DNA]</scope>
    <source>
        <strain evidence="6 7">ANT.BR</strain>
    </source>
</reference>
<dbReference type="GO" id="GO:0006744">
    <property type="term" value="P:ubiquinone biosynthetic process"/>
    <property type="evidence" value="ECO:0007669"/>
    <property type="project" value="UniProtKB-UniRule"/>
</dbReference>
<evidence type="ECO:0000256" key="3">
    <source>
        <dbReference type="ARBA" id="ARBA00023239"/>
    </source>
</evidence>
<comment type="caution">
    <text evidence="6">The sequence shown here is derived from an EMBL/GenBank/DDBJ whole genome shotgun (WGS) entry which is preliminary data.</text>
</comment>
<dbReference type="EC" id="4.1.3.40" evidence="5"/>
<feature type="binding site" evidence="5">
    <location>
        <position position="104"/>
    </location>
    <ligand>
        <name>substrate</name>
    </ligand>
</feature>
<dbReference type="SUPFAM" id="SSF64288">
    <property type="entry name" value="Chorismate lyase-like"/>
    <property type="match status" value="1"/>
</dbReference>
<dbReference type="InterPro" id="IPR028978">
    <property type="entry name" value="Chorismate_lyase_/UTRA_dom_sf"/>
</dbReference>
<dbReference type="Pfam" id="PF04345">
    <property type="entry name" value="Chor_lyase"/>
    <property type="match status" value="1"/>
</dbReference>
<dbReference type="GO" id="GO:0005829">
    <property type="term" value="C:cytosol"/>
    <property type="evidence" value="ECO:0007669"/>
    <property type="project" value="TreeGrafter"/>
</dbReference>
<evidence type="ECO:0000256" key="2">
    <source>
        <dbReference type="ARBA" id="ARBA00022688"/>
    </source>
</evidence>
<proteinExistence type="inferred from homology"/>
<keyword evidence="1 5" id="KW-0963">Cytoplasm</keyword>
<evidence type="ECO:0000256" key="4">
    <source>
        <dbReference type="ARBA" id="ARBA00023317"/>
    </source>
</evidence>
<dbReference type="Gene3D" id="3.40.1410.10">
    <property type="entry name" value="Chorismate lyase-like"/>
    <property type="match status" value="1"/>
</dbReference>
<feature type="binding site" evidence="5">
    <location>
        <position position="66"/>
    </location>
    <ligand>
        <name>substrate</name>
    </ligand>
</feature>
<dbReference type="GO" id="GO:0042866">
    <property type="term" value="P:pyruvate biosynthetic process"/>
    <property type="evidence" value="ECO:0007669"/>
    <property type="project" value="UniProtKB-UniRule"/>
</dbReference>
<dbReference type="EMBL" id="MSYM01000013">
    <property type="protein sequence ID" value="OLP06193.1"/>
    <property type="molecule type" value="Genomic_DNA"/>
</dbReference>
<sequence length="183" mass="20175">MMRWTPYNFAQGGMGRWLQATGSLSARLAATGKVFSVQVLRQGRMPLTEDEAQALGVAGPRLGYVREVLLKVDGVSVVFARSVTAHAHSLGAWRSVRGLGTRPLANVLFTRSGITRQAMQYRQFGPHSALLRQVQQLCAGVPRGLSARRSVFMRQCAPLLVMEVFIAPQAAWRWPAAVWQITD</sequence>
<evidence type="ECO:0000313" key="6">
    <source>
        <dbReference type="EMBL" id="OLP06193.1"/>
    </source>
</evidence>
<dbReference type="PANTHER" id="PTHR38683:SF1">
    <property type="entry name" value="CHORISMATE PYRUVATE-LYASE"/>
    <property type="match status" value="1"/>
</dbReference>
<dbReference type="InterPro" id="IPR007440">
    <property type="entry name" value="Chorismate--pyruvate_lyase"/>
</dbReference>
<evidence type="ECO:0000313" key="7">
    <source>
        <dbReference type="Proteomes" id="UP000185911"/>
    </source>
</evidence>
<dbReference type="PANTHER" id="PTHR38683">
    <property type="entry name" value="CHORISMATE PYRUVATE-LYASE"/>
    <property type="match status" value="1"/>
</dbReference>
<dbReference type="UniPathway" id="UPA00232"/>
<feature type="binding site" evidence="5">
    <location>
        <position position="163"/>
    </location>
    <ligand>
        <name>substrate</name>
    </ligand>
</feature>
<keyword evidence="2 5" id="KW-0831">Ubiquinone biosynthesis</keyword>
<comment type="caution">
    <text evidence="5">Lacks conserved residue(s) required for the propagation of feature annotation.</text>
</comment>
<dbReference type="HAMAP" id="MF_01632">
    <property type="entry name" value="UbiC"/>
    <property type="match status" value="1"/>
</dbReference>
<comment type="pathway">
    <text evidence="5">Cofactor biosynthesis; ubiquinone biosynthesis.</text>
</comment>
<protein>
    <recommendedName>
        <fullName evidence="5">Probable chorismate pyruvate-lyase</fullName>
        <shortName evidence="5">CL</shortName>
        <shortName evidence="5">CPL</shortName>
        <ecNumber evidence="5">4.1.3.40</ecNumber>
    </recommendedName>
</protein>